<proteinExistence type="evidence at transcript level"/>
<organism evidence="1">
    <name type="scientific">Macaca fascicularis</name>
    <name type="common">Crab-eating macaque</name>
    <name type="synonym">Cynomolgus monkey</name>
    <dbReference type="NCBI Taxonomy" id="9541"/>
    <lineage>
        <taxon>Eukaryota</taxon>
        <taxon>Metazoa</taxon>
        <taxon>Chordata</taxon>
        <taxon>Craniata</taxon>
        <taxon>Vertebrata</taxon>
        <taxon>Euteleostomi</taxon>
        <taxon>Mammalia</taxon>
        <taxon>Eutheria</taxon>
        <taxon>Euarchontoglires</taxon>
        <taxon>Primates</taxon>
        <taxon>Haplorrhini</taxon>
        <taxon>Catarrhini</taxon>
        <taxon>Cercopithecidae</taxon>
        <taxon>Cercopithecinae</taxon>
        <taxon>Macaca</taxon>
    </lineage>
</organism>
<protein>
    <submittedName>
        <fullName evidence="1">Macaca fascicularis brain cDNA, clone: QmoA-10685</fullName>
    </submittedName>
</protein>
<sequence length="49" mass="5433">MPTHYAVDTDHNSWVFTNTPSASFFSPLKVLVLLLSLQSLWPSNNAEVG</sequence>
<dbReference type="EMBL" id="AB173855">
    <property type="protein sequence ID" value="BAE90917.1"/>
    <property type="molecule type" value="mRNA"/>
</dbReference>
<name>I7GP71_MACFA</name>
<evidence type="ECO:0000313" key="1">
    <source>
        <dbReference type="EMBL" id="BAE90917.1"/>
    </source>
</evidence>
<dbReference type="AlphaFoldDB" id="I7GP71"/>
<accession>I7GP71</accession>
<reference evidence="1" key="1">
    <citation type="journal article" date="2007" name="PLoS Biol.">
        <title>Rate of evolution in brain-expressed genes in humans and other primates.</title>
        <authorList>
            <person name="Wang H.-Y."/>
            <person name="Chien H.-C."/>
            <person name="Osada N."/>
            <person name="Hashimoto K."/>
            <person name="Sugano S."/>
            <person name="Gojobori T."/>
            <person name="Chou C.-K."/>
            <person name="Tsai S.-F."/>
            <person name="Wu C.-I."/>
            <person name="Shen C.-K.J."/>
        </authorList>
    </citation>
    <scope>NUCLEOTIDE SEQUENCE</scope>
</reference>